<gene>
    <name evidence="2" type="ORF">TeGR_g3427</name>
</gene>
<name>A0ABQ6M683_9STRA</name>
<comment type="caution">
    <text evidence="2">The sequence shown here is derived from an EMBL/GenBank/DDBJ whole genome shotgun (WGS) entry which is preliminary data.</text>
</comment>
<keyword evidence="3" id="KW-1185">Reference proteome</keyword>
<keyword evidence="1" id="KW-0732">Signal</keyword>
<organism evidence="2 3">
    <name type="scientific">Tetraparma gracilis</name>
    <dbReference type="NCBI Taxonomy" id="2962635"/>
    <lineage>
        <taxon>Eukaryota</taxon>
        <taxon>Sar</taxon>
        <taxon>Stramenopiles</taxon>
        <taxon>Ochrophyta</taxon>
        <taxon>Bolidophyceae</taxon>
        <taxon>Parmales</taxon>
        <taxon>Triparmaceae</taxon>
        <taxon>Tetraparma</taxon>
    </lineage>
</organism>
<accession>A0ABQ6M683</accession>
<proteinExistence type="predicted"/>
<dbReference type="Proteomes" id="UP001165060">
    <property type="component" value="Unassembled WGS sequence"/>
</dbReference>
<evidence type="ECO:0000256" key="1">
    <source>
        <dbReference type="SAM" id="SignalP"/>
    </source>
</evidence>
<protein>
    <submittedName>
        <fullName evidence="2">Uncharacterized protein</fullName>
    </submittedName>
</protein>
<reference evidence="2 3" key="1">
    <citation type="journal article" date="2023" name="Commun. Biol.">
        <title>Genome analysis of Parmales, the sister group of diatoms, reveals the evolutionary specialization of diatoms from phago-mixotrophs to photoautotrophs.</title>
        <authorList>
            <person name="Ban H."/>
            <person name="Sato S."/>
            <person name="Yoshikawa S."/>
            <person name="Yamada K."/>
            <person name="Nakamura Y."/>
            <person name="Ichinomiya M."/>
            <person name="Sato N."/>
            <person name="Blanc-Mathieu R."/>
            <person name="Endo H."/>
            <person name="Kuwata A."/>
            <person name="Ogata H."/>
        </authorList>
    </citation>
    <scope>NUCLEOTIDE SEQUENCE [LARGE SCALE GENOMIC DNA]</scope>
</reference>
<evidence type="ECO:0000313" key="2">
    <source>
        <dbReference type="EMBL" id="GMI20378.1"/>
    </source>
</evidence>
<sequence>MLSPARSLLLLSLCLLLVHFSDPFTAVPPPHGGRPHAAAPLKPLKSPHRLSPLGSSWFYGGAPQEGGEGECELVAVKIGA</sequence>
<feature type="chain" id="PRO_5046537610" evidence="1">
    <location>
        <begin position="27"/>
        <end position="80"/>
    </location>
</feature>
<evidence type="ECO:0000313" key="3">
    <source>
        <dbReference type="Proteomes" id="UP001165060"/>
    </source>
</evidence>
<dbReference type="EMBL" id="BRYB01003773">
    <property type="protein sequence ID" value="GMI20378.1"/>
    <property type="molecule type" value="Genomic_DNA"/>
</dbReference>
<feature type="signal peptide" evidence="1">
    <location>
        <begin position="1"/>
        <end position="26"/>
    </location>
</feature>